<dbReference type="GO" id="GO:0005929">
    <property type="term" value="C:cilium"/>
    <property type="evidence" value="ECO:0007669"/>
    <property type="project" value="TreeGrafter"/>
</dbReference>
<dbReference type="PANTHER" id="PTHR33724">
    <property type="entry name" value="INTRAFLAGELLAR TRANSPORT PROTEIN 43 HOMOLOG"/>
    <property type="match status" value="1"/>
</dbReference>
<dbReference type="InterPro" id="IPR029302">
    <property type="entry name" value="IFT43"/>
</dbReference>
<dbReference type="OMA" id="WGENTAV"/>
<keyword evidence="2" id="KW-0970">Cilium biogenesis/degradation</keyword>
<evidence type="ECO:0000313" key="5">
    <source>
        <dbReference type="Proteomes" id="UP000014500"/>
    </source>
</evidence>
<reference evidence="4" key="2">
    <citation type="submission" date="2015-02" db="UniProtKB">
        <authorList>
            <consortium name="EnsemblMetazoa"/>
        </authorList>
    </citation>
    <scope>IDENTIFICATION</scope>
</reference>
<comment type="similarity">
    <text evidence="1">Belongs to the IFT43 family.</text>
</comment>
<protein>
    <recommendedName>
        <fullName evidence="6">Intraflagellar transport protein 43 homolog</fullName>
    </recommendedName>
</protein>
<proteinExistence type="inferred from homology"/>
<dbReference type="EnsemblMetazoa" id="SMAR012915-RA">
    <property type="protein sequence ID" value="SMAR012915-PA"/>
    <property type="gene ID" value="SMAR012915"/>
</dbReference>
<evidence type="ECO:0008006" key="6">
    <source>
        <dbReference type="Google" id="ProtNLM"/>
    </source>
</evidence>
<dbReference type="GO" id="GO:0030991">
    <property type="term" value="C:intraciliary transport particle A"/>
    <property type="evidence" value="ECO:0007669"/>
    <property type="project" value="InterPro"/>
</dbReference>
<feature type="compositionally biased region" description="Basic and acidic residues" evidence="3">
    <location>
        <begin position="192"/>
        <end position="212"/>
    </location>
</feature>
<dbReference type="eggNOG" id="ENOG502RXJ2">
    <property type="taxonomic scope" value="Eukaryota"/>
</dbReference>
<dbReference type="AlphaFoldDB" id="T1JGE3"/>
<evidence type="ECO:0000313" key="4">
    <source>
        <dbReference type="EnsemblMetazoa" id="SMAR012915-PA"/>
    </source>
</evidence>
<dbReference type="EMBL" id="JH432201">
    <property type="status" value="NOT_ANNOTATED_CDS"/>
    <property type="molecule type" value="Genomic_DNA"/>
</dbReference>
<reference evidence="5" key="1">
    <citation type="submission" date="2011-05" db="EMBL/GenBank/DDBJ databases">
        <authorList>
            <person name="Richards S.R."/>
            <person name="Qu J."/>
            <person name="Jiang H."/>
            <person name="Jhangiani S.N."/>
            <person name="Agravi P."/>
            <person name="Goodspeed R."/>
            <person name="Gross S."/>
            <person name="Mandapat C."/>
            <person name="Jackson L."/>
            <person name="Mathew T."/>
            <person name="Pu L."/>
            <person name="Thornton R."/>
            <person name="Saada N."/>
            <person name="Wilczek-Boney K.B."/>
            <person name="Lee S."/>
            <person name="Kovar C."/>
            <person name="Wu Y."/>
            <person name="Scherer S.E."/>
            <person name="Worley K.C."/>
            <person name="Muzny D.M."/>
            <person name="Gibbs R."/>
        </authorList>
    </citation>
    <scope>NUCLEOTIDE SEQUENCE</scope>
    <source>
        <strain evidence="5">Brora</strain>
    </source>
</reference>
<evidence type="ECO:0000256" key="2">
    <source>
        <dbReference type="ARBA" id="ARBA00022794"/>
    </source>
</evidence>
<accession>T1JGE3</accession>
<dbReference type="PhylomeDB" id="T1JGE3"/>
<keyword evidence="5" id="KW-1185">Reference proteome</keyword>
<dbReference type="HOGENOM" id="CLU_104337_0_0_1"/>
<organism evidence="4 5">
    <name type="scientific">Strigamia maritima</name>
    <name type="common">European centipede</name>
    <name type="synonym">Geophilus maritimus</name>
    <dbReference type="NCBI Taxonomy" id="126957"/>
    <lineage>
        <taxon>Eukaryota</taxon>
        <taxon>Metazoa</taxon>
        <taxon>Ecdysozoa</taxon>
        <taxon>Arthropoda</taxon>
        <taxon>Myriapoda</taxon>
        <taxon>Chilopoda</taxon>
        <taxon>Pleurostigmophora</taxon>
        <taxon>Geophilomorpha</taxon>
        <taxon>Linotaeniidae</taxon>
        <taxon>Strigamia</taxon>
    </lineage>
</organism>
<dbReference type="Proteomes" id="UP000014500">
    <property type="component" value="Unassembled WGS sequence"/>
</dbReference>
<evidence type="ECO:0000256" key="3">
    <source>
        <dbReference type="SAM" id="MobiDB-lite"/>
    </source>
</evidence>
<dbReference type="STRING" id="126957.T1JGE3"/>
<dbReference type="Pfam" id="PF15305">
    <property type="entry name" value="IFT43"/>
    <property type="match status" value="1"/>
</dbReference>
<sequence>MNLSSRFSFPWQHKHTNVKKGKKSSLFQTVQRNNDDDDIGNSDDLLLSPTASPDREVKGVSSIKPRRRTGGWGEEIPKSGKKRGSVFELEDERLKPVEYDSDNDMPLIPDLDDVQDEDLSQQVAEAPHVLMNRVATYKELDNDLLKHAAFATFDDIDLRILMKNLSPEAEINEPDEPWIWDVLYTEVTSEINSEKEMDEKSLEEPRTHTTSE</sequence>
<feature type="region of interest" description="Disordered" evidence="3">
    <location>
        <begin position="191"/>
        <end position="212"/>
    </location>
</feature>
<name>T1JGE3_STRMM</name>
<dbReference type="PANTHER" id="PTHR33724:SF1">
    <property type="entry name" value="INTRAFLAGELLAR TRANSPORT PROTEIN 43 HOMOLOG"/>
    <property type="match status" value="1"/>
</dbReference>
<evidence type="ECO:0000256" key="1">
    <source>
        <dbReference type="ARBA" id="ARBA00007563"/>
    </source>
</evidence>
<dbReference type="GO" id="GO:0035721">
    <property type="term" value="P:intraciliary retrograde transport"/>
    <property type="evidence" value="ECO:0007669"/>
    <property type="project" value="TreeGrafter"/>
</dbReference>
<feature type="region of interest" description="Disordered" evidence="3">
    <location>
        <begin position="32"/>
        <end position="84"/>
    </location>
</feature>